<evidence type="ECO:0000256" key="1">
    <source>
        <dbReference type="ARBA" id="ARBA00022679"/>
    </source>
</evidence>
<dbReference type="Proteomes" id="UP001189624">
    <property type="component" value="Chromosome 4"/>
</dbReference>
<dbReference type="PANTHER" id="PTHR31625">
    <property type="match status" value="1"/>
</dbReference>
<evidence type="ECO:0000313" key="3">
    <source>
        <dbReference type="EMBL" id="CAJ1947124.1"/>
    </source>
</evidence>
<sequence length="238" mass="25929">MYVKSWLNFGGPNNRSTKVWDLGGANATSTESIRGSFELTSSNIQQLKQHAKSKLKEDANVSTFSVTCAYVLHCLVKAEQPKANGVAFLFSVDCRSRLEPPLPSTYFGNCIIGHKVMDGTNKLLGDDGFINALGGINETLKRLEDGVLSGAVTLSTMMQISRDNRILTTAGSPRFEVYSVDFGWGRPKKVDMTSIGKTGAFCLSESRNENGGVEISLVLNKQEMETFTAHFNAGLKCL</sequence>
<keyword evidence="1" id="KW-0808">Transferase</keyword>
<accession>A0AA86SF72</accession>
<dbReference type="InterPro" id="IPR051504">
    <property type="entry name" value="Plant_metabolite_acyltrans"/>
</dbReference>
<dbReference type="Gramene" id="rna-AYBTSS11_LOCUS12498">
    <property type="protein sequence ID" value="CAJ1947124.1"/>
    <property type="gene ID" value="gene-AYBTSS11_LOCUS12498"/>
</dbReference>
<keyword evidence="4" id="KW-1185">Reference proteome</keyword>
<protein>
    <submittedName>
        <fullName evidence="3">Uncharacterized protein</fullName>
    </submittedName>
</protein>
<gene>
    <name evidence="3" type="ORF">AYBTSS11_LOCUS12498</name>
</gene>
<evidence type="ECO:0000256" key="2">
    <source>
        <dbReference type="ARBA" id="ARBA00023315"/>
    </source>
</evidence>
<proteinExistence type="predicted"/>
<keyword evidence="2" id="KW-0012">Acyltransferase</keyword>
<dbReference type="InterPro" id="IPR023213">
    <property type="entry name" value="CAT-like_dom_sf"/>
</dbReference>
<dbReference type="Gene3D" id="3.30.559.10">
    <property type="entry name" value="Chloramphenicol acetyltransferase-like domain"/>
    <property type="match status" value="1"/>
</dbReference>
<dbReference type="EMBL" id="OY731401">
    <property type="protein sequence ID" value="CAJ1947124.1"/>
    <property type="molecule type" value="Genomic_DNA"/>
</dbReference>
<reference evidence="3" key="1">
    <citation type="submission" date="2023-10" db="EMBL/GenBank/DDBJ databases">
        <authorList>
            <person name="Domelevo Entfellner J.-B."/>
        </authorList>
    </citation>
    <scope>NUCLEOTIDE SEQUENCE</scope>
</reference>
<dbReference type="AlphaFoldDB" id="A0AA86SF72"/>
<dbReference type="Pfam" id="PF02458">
    <property type="entry name" value="Transferase"/>
    <property type="match status" value="1"/>
</dbReference>
<evidence type="ECO:0000313" key="4">
    <source>
        <dbReference type="Proteomes" id="UP001189624"/>
    </source>
</evidence>
<organism evidence="3 4">
    <name type="scientific">Sphenostylis stenocarpa</name>
    <dbReference type="NCBI Taxonomy" id="92480"/>
    <lineage>
        <taxon>Eukaryota</taxon>
        <taxon>Viridiplantae</taxon>
        <taxon>Streptophyta</taxon>
        <taxon>Embryophyta</taxon>
        <taxon>Tracheophyta</taxon>
        <taxon>Spermatophyta</taxon>
        <taxon>Magnoliopsida</taxon>
        <taxon>eudicotyledons</taxon>
        <taxon>Gunneridae</taxon>
        <taxon>Pentapetalae</taxon>
        <taxon>rosids</taxon>
        <taxon>fabids</taxon>
        <taxon>Fabales</taxon>
        <taxon>Fabaceae</taxon>
        <taxon>Papilionoideae</taxon>
        <taxon>50 kb inversion clade</taxon>
        <taxon>NPAAA clade</taxon>
        <taxon>indigoferoid/millettioid clade</taxon>
        <taxon>Phaseoleae</taxon>
        <taxon>Sphenostylis</taxon>
    </lineage>
</organism>
<dbReference type="SUPFAM" id="SSF52777">
    <property type="entry name" value="CoA-dependent acyltransferases"/>
    <property type="match status" value="1"/>
</dbReference>
<name>A0AA86SF72_9FABA</name>
<dbReference type="GO" id="GO:0016747">
    <property type="term" value="F:acyltransferase activity, transferring groups other than amino-acyl groups"/>
    <property type="evidence" value="ECO:0007669"/>
    <property type="project" value="UniProtKB-ARBA"/>
</dbReference>